<dbReference type="PANTHER" id="PTHR19854:SF1">
    <property type="entry name" value="GUANINE NUCLEOTIDE-BINDING PROTEIN SUBUNIT BETA-LIKE PROTEIN 1"/>
    <property type="match status" value="1"/>
</dbReference>
<evidence type="ECO:0000256" key="1">
    <source>
        <dbReference type="ARBA" id="ARBA00022574"/>
    </source>
</evidence>
<keyword evidence="15" id="KW-1185">Reference proteome</keyword>
<evidence type="ECO:0000256" key="6">
    <source>
        <dbReference type="ARBA" id="ARBA00023242"/>
    </source>
</evidence>
<dbReference type="OrthoDB" id="4078573at2759"/>
<feature type="region of interest" description="Disordered" evidence="12">
    <location>
        <begin position="1019"/>
        <end position="1049"/>
    </location>
</feature>
<dbReference type="Gene3D" id="2.130.10.10">
    <property type="entry name" value="YVTN repeat-like/Quinoprotein amine dehydrogenase"/>
    <property type="match status" value="3"/>
</dbReference>
<dbReference type="InterPro" id="IPR019775">
    <property type="entry name" value="WD40_repeat_CS"/>
</dbReference>
<reference evidence="14 15" key="1">
    <citation type="journal article" date="2016" name="BMC Genomics">
        <title>Genome sequencing and secondary metabolism of the postharvest pathogen Penicillium griseofulvum.</title>
        <authorList>
            <person name="Banani H."/>
            <person name="Marcet-Houben M."/>
            <person name="Ballester A.R."/>
            <person name="Abbruscato P."/>
            <person name="Gonzalez-Candelas L."/>
            <person name="Gabaldon T."/>
            <person name="Spadaro D."/>
        </authorList>
    </citation>
    <scope>NUCLEOTIDE SEQUENCE [LARGE SCALE GENOMIC DNA]</scope>
    <source>
        <strain evidence="14 15">PG3</strain>
    </source>
</reference>
<dbReference type="RefSeq" id="XP_040646092.1">
    <property type="nucleotide sequence ID" value="XM_040789139.1"/>
</dbReference>
<dbReference type="GO" id="GO:0008270">
    <property type="term" value="F:zinc ion binding"/>
    <property type="evidence" value="ECO:0007669"/>
    <property type="project" value="InterPro"/>
</dbReference>
<evidence type="ECO:0000256" key="11">
    <source>
        <dbReference type="PROSITE-ProRule" id="PRU00221"/>
    </source>
</evidence>
<comment type="function">
    <text evidence="7">Component of the ASTRA complex involved in chromatin remodeling.</text>
</comment>
<gene>
    <name evidence="14" type="ORF">PGRI_014260</name>
</gene>
<evidence type="ECO:0000259" key="13">
    <source>
        <dbReference type="PROSITE" id="PS50048"/>
    </source>
</evidence>
<dbReference type="STRING" id="5078.A0A135LF15"/>
<dbReference type="GO" id="GO:0000981">
    <property type="term" value="F:DNA-binding transcription factor activity, RNA polymerase II-specific"/>
    <property type="evidence" value="ECO:0007669"/>
    <property type="project" value="InterPro"/>
</dbReference>
<dbReference type="PROSITE" id="PS50082">
    <property type="entry name" value="WD_REPEATS_2"/>
    <property type="match status" value="2"/>
</dbReference>
<proteinExistence type="inferred from homology"/>
<keyword evidence="1 11" id="KW-0853">WD repeat</keyword>
<protein>
    <recommendedName>
        <fullName evidence="10">ASTRA-associated protein 1</fullName>
    </recommendedName>
</protein>
<dbReference type="SMART" id="SM00066">
    <property type="entry name" value="GAL4"/>
    <property type="match status" value="1"/>
</dbReference>
<dbReference type="PROSITE" id="PS00463">
    <property type="entry name" value="ZN2_CY6_FUNGAL_1"/>
    <property type="match status" value="1"/>
</dbReference>
<name>A0A135LF15_PENPA</name>
<comment type="similarity">
    <text evidence="8">Belongs to the WD repeat ASA1 family.</text>
</comment>
<organism evidence="14 15">
    <name type="scientific">Penicillium patulum</name>
    <name type="common">Penicillium griseofulvum</name>
    <dbReference type="NCBI Taxonomy" id="5078"/>
    <lineage>
        <taxon>Eukaryota</taxon>
        <taxon>Fungi</taxon>
        <taxon>Dikarya</taxon>
        <taxon>Ascomycota</taxon>
        <taxon>Pezizomycotina</taxon>
        <taxon>Eurotiomycetes</taxon>
        <taxon>Eurotiomycetidae</taxon>
        <taxon>Eurotiales</taxon>
        <taxon>Aspergillaceae</taxon>
        <taxon>Penicillium</taxon>
    </lineage>
</organism>
<feature type="region of interest" description="Disordered" evidence="12">
    <location>
        <begin position="1"/>
        <end position="51"/>
    </location>
</feature>
<evidence type="ECO:0000256" key="5">
    <source>
        <dbReference type="ARBA" id="ARBA00023163"/>
    </source>
</evidence>
<keyword evidence="2" id="KW-0677">Repeat</keyword>
<dbReference type="AlphaFoldDB" id="A0A135LF15"/>
<dbReference type="EMBL" id="LHQR01000065">
    <property type="protein sequence ID" value="KXG47556.1"/>
    <property type="molecule type" value="Genomic_DNA"/>
</dbReference>
<evidence type="ECO:0000256" key="12">
    <source>
        <dbReference type="SAM" id="MobiDB-lite"/>
    </source>
</evidence>
<dbReference type="InterPro" id="IPR001680">
    <property type="entry name" value="WD40_rpt"/>
</dbReference>
<comment type="caution">
    <text evidence="14">The sequence shown here is derived from an EMBL/GenBank/DDBJ whole genome shotgun (WGS) entry which is preliminary data.</text>
</comment>
<evidence type="ECO:0000256" key="3">
    <source>
        <dbReference type="ARBA" id="ARBA00023015"/>
    </source>
</evidence>
<sequence>MNLRKVAQQQPQSPTISTRTSTPKSQGSDSQSTPRPRSSRKKSTDAPDTKARRVRTGCLTCRQRHLKCDEAVGRCLNCRKSDRVCRRGVRLNFIDTQTVAPPHIVARPHGSKVTFKDDSRLIASLYVGGFEIYPPIQPESPVQEQREPHDDFGVIGDDLTNLFQSVAHSFDPLSFDVPHPNVADFVGTDTWNQSHLVPGDELLPHGTSHFAQKLAGKHEYHPFLTDPEQVSLLRTFTKEVGPRMDIMDEMNHFSQILPGFAIGEPILLKAFLACGARHICFIDPSYAEEKAIHYYDEATRDLLNAMHDPNRDSVLCAAAALALGFSETMPTSSRHHGDHRAGSRALIRECGWSAKTPGLGGACFRISISAELLNCMRYNWALSWDPDIWGINMEMDDPQAADGGNQDIWHHRILYIFAKVMAFQASLRSSHGLGDDATRAIQHDHEWIIHNRWCEQWVKSIPRSLVPLGNLQPWQTSSNSAFPEVWLANRSAIVSRLFYHASRILLSKTHFFQSEFDEDMRKMQRSHAHEICGLVAHTTDRGVAEISLHFLILAAECLDTREAQGEVLSIIDTITKVTGAFAKLPDDLVLVVVKDVAENDWMITTWANCDGQTKTMGETGETFPKRVRQGARGLDIDWSTTLNKSLEMDKSVQAQSQATPVYILRGHASPIHALHIYSHNLRLVSGDANGWIVVWDLVTKRPVTAWKAHEGAILEARGFNIGEGATEIYTHGRDHKLCVWKLRPEDESFLNKTLPVDAMESAEPGTKAQPWLLHSLPVNALNFCALSMTFVDSDGLPGVPSKSGKPENTLFAVPNALDSGGVDIFHLPSERRISTIPSDQSIKTGMLMAVNLFASPSGDLYVASAYEDGHVMVFVHRGALKSASFEREYMNNIPLKWDKLYAGRPHSQPVLSLDVAPSHGYFISSSADALVIKHPIPSLASAGYIPTAGYKEESPLKIVNTKHSGQQGLRIRSDGKVFATAGWDSRIRVYSGKTMKELAVLKWHKDGCYSVAFGDTESTSSLVSSLPGSTKQETRDADQGTAGPTTVDGRGYSLAAVQQQRNQKVQQTHWLAAGSKDGKISLWDIY</sequence>
<dbReference type="PROSITE" id="PS00678">
    <property type="entry name" value="WD_REPEATS_1"/>
    <property type="match status" value="2"/>
</dbReference>
<evidence type="ECO:0000256" key="8">
    <source>
        <dbReference type="ARBA" id="ARBA00037931"/>
    </source>
</evidence>
<evidence type="ECO:0000313" key="14">
    <source>
        <dbReference type="EMBL" id="KXG47556.1"/>
    </source>
</evidence>
<evidence type="ECO:0000256" key="9">
    <source>
        <dbReference type="ARBA" id="ARBA00038749"/>
    </source>
</evidence>
<feature type="compositionally biased region" description="Low complexity" evidence="12">
    <location>
        <begin position="1019"/>
        <end position="1030"/>
    </location>
</feature>
<keyword evidence="3" id="KW-0805">Transcription regulation</keyword>
<keyword evidence="6" id="KW-0539">Nucleus</keyword>
<feature type="repeat" description="WD" evidence="11">
    <location>
        <begin position="1071"/>
        <end position="1086"/>
    </location>
</feature>
<dbReference type="Pfam" id="PF11951">
    <property type="entry name" value="Fungal_trans_2"/>
    <property type="match status" value="1"/>
</dbReference>
<keyword evidence="5" id="KW-0804">Transcription</keyword>
<dbReference type="Pfam" id="PF00172">
    <property type="entry name" value="Zn_clus"/>
    <property type="match status" value="1"/>
</dbReference>
<feature type="domain" description="Zn(2)-C6 fungal-type" evidence="13">
    <location>
        <begin position="57"/>
        <end position="87"/>
    </location>
</feature>
<dbReference type="PROSITE" id="PS50294">
    <property type="entry name" value="WD_REPEATS_REGION"/>
    <property type="match status" value="1"/>
</dbReference>
<dbReference type="Pfam" id="PF00400">
    <property type="entry name" value="WD40"/>
    <property type="match status" value="2"/>
</dbReference>
<dbReference type="InterPro" id="IPR036864">
    <property type="entry name" value="Zn2-C6_fun-type_DNA-bd_sf"/>
</dbReference>
<keyword evidence="4" id="KW-0238">DNA-binding</keyword>
<evidence type="ECO:0000256" key="2">
    <source>
        <dbReference type="ARBA" id="ARBA00022737"/>
    </source>
</evidence>
<evidence type="ECO:0000256" key="10">
    <source>
        <dbReference type="ARBA" id="ARBA00040563"/>
    </source>
</evidence>
<dbReference type="CDD" id="cd00067">
    <property type="entry name" value="GAL4"/>
    <property type="match status" value="1"/>
</dbReference>
<dbReference type="SMART" id="SM00320">
    <property type="entry name" value="WD40"/>
    <property type="match status" value="6"/>
</dbReference>
<dbReference type="PANTHER" id="PTHR19854">
    <property type="entry name" value="TRANSDUCIN BETA-LIKE 3"/>
    <property type="match status" value="1"/>
</dbReference>
<comment type="subunit">
    <text evidence="9">Component of the ASTRA chromatin remodeling machinery complex.</text>
</comment>
<accession>A0A135LF15</accession>
<dbReference type="GeneID" id="63704439"/>
<dbReference type="PROSITE" id="PS50048">
    <property type="entry name" value="ZN2_CY6_FUNGAL_2"/>
    <property type="match status" value="1"/>
</dbReference>
<dbReference type="Proteomes" id="UP000070168">
    <property type="component" value="Unassembled WGS sequence"/>
</dbReference>
<dbReference type="GO" id="GO:0003677">
    <property type="term" value="F:DNA binding"/>
    <property type="evidence" value="ECO:0007669"/>
    <property type="project" value="UniProtKB-KW"/>
</dbReference>
<dbReference type="SUPFAM" id="SSF57701">
    <property type="entry name" value="Zn2/Cys6 DNA-binding domain"/>
    <property type="match status" value="1"/>
</dbReference>
<feature type="compositionally biased region" description="Polar residues" evidence="12">
    <location>
        <begin position="7"/>
        <end position="27"/>
    </location>
</feature>
<evidence type="ECO:0000256" key="4">
    <source>
        <dbReference type="ARBA" id="ARBA00023125"/>
    </source>
</evidence>
<dbReference type="InterPro" id="IPR021858">
    <property type="entry name" value="Fun_TF"/>
</dbReference>
<dbReference type="SUPFAM" id="SSF50978">
    <property type="entry name" value="WD40 repeat-like"/>
    <property type="match status" value="1"/>
</dbReference>
<dbReference type="InterPro" id="IPR015943">
    <property type="entry name" value="WD40/YVTN_repeat-like_dom_sf"/>
</dbReference>
<feature type="repeat" description="WD" evidence="11">
    <location>
        <begin position="664"/>
        <end position="705"/>
    </location>
</feature>
<evidence type="ECO:0000313" key="15">
    <source>
        <dbReference type="Proteomes" id="UP000070168"/>
    </source>
</evidence>
<dbReference type="InterPro" id="IPR001138">
    <property type="entry name" value="Zn2Cys6_DnaBD"/>
</dbReference>
<feature type="compositionally biased region" description="Basic and acidic residues" evidence="12">
    <location>
        <begin position="42"/>
        <end position="51"/>
    </location>
</feature>
<dbReference type="InterPro" id="IPR036322">
    <property type="entry name" value="WD40_repeat_dom_sf"/>
</dbReference>
<evidence type="ECO:0000256" key="7">
    <source>
        <dbReference type="ARBA" id="ARBA00037338"/>
    </source>
</evidence>